<dbReference type="GO" id="GO:0005634">
    <property type="term" value="C:nucleus"/>
    <property type="evidence" value="ECO:0007669"/>
    <property type="project" value="UniProtKB-SubCell"/>
</dbReference>
<dbReference type="PANTHER" id="PTHR15107">
    <property type="entry name" value="RETINOBLASTOMA BINDING PROTEIN 8"/>
    <property type="match status" value="1"/>
</dbReference>
<dbReference type="AlphaFoldDB" id="A0A2P6S7B3"/>
<evidence type="ECO:0000256" key="3">
    <source>
        <dbReference type="ARBA" id="ARBA00023242"/>
    </source>
</evidence>
<feature type="domain" description="DNA endonuclease activator Ctp1 C-terminal" evidence="6">
    <location>
        <begin position="563"/>
        <end position="596"/>
    </location>
</feature>
<evidence type="ECO:0000313" key="8">
    <source>
        <dbReference type="Proteomes" id="UP000238479"/>
    </source>
</evidence>
<keyword evidence="7" id="KW-0255">Endonuclease</keyword>
<dbReference type="Pfam" id="PF08573">
    <property type="entry name" value="SAE2"/>
    <property type="match status" value="1"/>
</dbReference>
<keyword evidence="7" id="KW-0540">Nuclease</keyword>
<dbReference type="Gramene" id="PRQ54549">
    <property type="protein sequence ID" value="PRQ54549"/>
    <property type="gene ID" value="RchiOBHm_Chr1g0314941"/>
</dbReference>
<keyword evidence="7" id="KW-0378">Hydrolase</keyword>
<sequence>MEETTRQICFPIDTQSPDIKLATLLLATIQEAKDRIKETKDRVYQIEYVFLAQLYPLLQSKSETLQKFQDEWKSKEASLLLLIETLRAENELTSEENRSLKLGREKMFREKEGIINQLRDEVTGLQLRSDELGQTLDHKSKEADEGMELRSKLLQEVELKDSVIVSKEKQLKESEESRNVLYAKVSDLEKRADEVKQNLFKKIELQASEIVNNEKLLKYREEEKKLMLAKLKNVEENVSQLQKELLTKNEEVEDCAREKKLLLRKMTGLEEKVTELQGDLRGRAGEAAKRRGSTENLHQQVESITTDLLTERKKYGELTAAYKSLKSQHIYLRSKYGLTQENMLPHNKLEDESDLLRNDQNPSTFHDLEDKNQHASPAACNIKKMKNEISFNNNLNEGKVQKPIQATSPFSSTSVSPKCPSTVKSAPVAGRKRSASSWIDTRSRQGQNGTDPHDDFLDTPIENVRANLHRSTKEKVTDLPVPVQNDSNLGSSDDETQDVTADHPRLPKQHMPVTVAGKNGFKYVEPVRKRAERENLKGVECKQCKKFYDAVLPDDGGKDNDNNKHDFRCEHHEGVSRHRYRYLPPSTPEGFWNIGFESEM</sequence>
<evidence type="ECO:0000256" key="2">
    <source>
        <dbReference type="ARBA" id="ARBA00022763"/>
    </source>
</evidence>
<gene>
    <name evidence="7" type="ORF">RchiOBHm_Chr1g0314941</name>
</gene>
<keyword evidence="2" id="KW-0227">DNA damage</keyword>
<dbReference type="GO" id="GO:0003684">
    <property type="term" value="F:damaged DNA binding"/>
    <property type="evidence" value="ECO:0007669"/>
    <property type="project" value="TreeGrafter"/>
</dbReference>
<feature type="region of interest" description="Disordered" evidence="5">
    <location>
        <begin position="407"/>
        <end position="458"/>
    </location>
</feature>
<feature type="region of interest" description="Disordered" evidence="5">
    <location>
        <begin position="470"/>
        <end position="505"/>
    </location>
</feature>
<proteinExistence type="predicted"/>
<feature type="compositionally biased region" description="Polar residues" evidence="5">
    <location>
        <begin position="435"/>
        <end position="450"/>
    </location>
</feature>
<dbReference type="InterPro" id="IPR013882">
    <property type="entry name" value="Ctp1_C"/>
</dbReference>
<evidence type="ECO:0000259" key="6">
    <source>
        <dbReference type="Pfam" id="PF08573"/>
    </source>
</evidence>
<accession>A0A2P6S7B3</accession>
<reference evidence="7 8" key="1">
    <citation type="journal article" date="2018" name="Nat. Genet.">
        <title>The Rosa genome provides new insights in the design of modern roses.</title>
        <authorList>
            <person name="Bendahmane M."/>
        </authorList>
    </citation>
    <scope>NUCLEOTIDE SEQUENCE [LARGE SCALE GENOMIC DNA]</scope>
    <source>
        <strain evidence="8">cv. Old Blush</strain>
    </source>
</reference>
<keyword evidence="3" id="KW-0539">Nucleus</keyword>
<evidence type="ECO:0000256" key="5">
    <source>
        <dbReference type="SAM" id="MobiDB-lite"/>
    </source>
</evidence>
<comment type="caution">
    <text evidence="7">The sequence shown here is derived from an EMBL/GenBank/DDBJ whole genome shotgun (WGS) entry which is preliminary data.</text>
</comment>
<evidence type="ECO:0000313" key="7">
    <source>
        <dbReference type="EMBL" id="PRQ54549.1"/>
    </source>
</evidence>
<feature type="coiled-coil region" evidence="4">
    <location>
        <begin position="224"/>
        <end position="279"/>
    </location>
</feature>
<name>A0A2P6S7B3_ROSCH</name>
<evidence type="ECO:0000256" key="4">
    <source>
        <dbReference type="SAM" id="Coils"/>
    </source>
</evidence>
<protein>
    <submittedName>
        <fullName evidence="7">Putative DNA endonuclease RBBP8</fullName>
    </submittedName>
</protein>
<feature type="compositionally biased region" description="Polar residues" evidence="5">
    <location>
        <begin position="407"/>
        <end position="416"/>
    </location>
</feature>
<dbReference type="EMBL" id="PDCK01000039">
    <property type="protein sequence ID" value="PRQ54549.1"/>
    <property type="molecule type" value="Genomic_DNA"/>
</dbReference>
<feature type="coiled-coil region" evidence="4">
    <location>
        <begin position="171"/>
        <end position="198"/>
    </location>
</feature>
<keyword evidence="8" id="KW-1185">Reference proteome</keyword>
<dbReference type="OMA" id="QIELLFC"/>
<dbReference type="Proteomes" id="UP000238479">
    <property type="component" value="Chromosome 1"/>
</dbReference>
<evidence type="ECO:0000256" key="1">
    <source>
        <dbReference type="ARBA" id="ARBA00004123"/>
    </source>
</evidence>
<dbReference type="InterPro" id="IPR033316">
    <property type="entry name" value="RBBP8-like"/>
</dbReference>
<dbReference type="PANTHER" id="PTHR15107:SF0">
    <property type="entry name" value="DNA ENDONUCLEASE ACTIVATOR CTP1 C-TERMINAL DOMAIN-CONTAINING PROTEIN"/>
    <property type="match status" value="1"/>
</dbReference>
<dbReference type="STRING" id="74649.A0A2P6S7B3"/>
<dbReference type="GO" id="GO:0010792">
    <property type="term" value="P:DNA double-strand break processing involved in repair via single-strand annealing"/>
    <property type="evidence" value="ECO:0007669"/>
    <property type="project" value="TreeGrafter"/>
</dbReference>
<comment type="subcellular location">
    <subcellularLocation>
        <location evidence="1">Nucleus</location>
    </subcellularLocation>
</comment>
<organism evidence="7 8">
    <name type="scientific">Rosa chinensis</name>
    <name type="common">China rose</name>
    <dbReference type="NCBI Taxonomy" id="74649"/>
    <lineage>
        <taxon>Eukaryota</taxon>
        <taxon>Viridiplantae</taxon>
        <taxon>Streptophyta</taxon>
        <taxon>Embryophyta</taxon>
        <taxon>Tracheophyta</taxon>
        <taxon>Spermatophyta</taxon>
        <taxon>Magnoliopsida</taxon>
        <taxon>eudicotyledons</taxon>
        <taxon>Gunneridae</taxon>
        <taxon>Pentapetalae</taxon>
        <taxon>rosids</taxon>
        <taxon>fabids</taxon>
        <taxon>Rosales</taxon>
        <taxon>Rosaceae</taxon>
        <taxon>Rosoideae</taxon>
        <taxon>Rosoideae incertae sedis</taxon>
        <taxon>Rosa</taxon>
    </lineage>
</organism>
<dbReference type="GO" id="GO:0004519">
    <property type="term" value="F:endonuclease activity"/>
    <property type="evidence" value="ECO:0007669"/>
    <property type="project" value="UniProtKB-KW"/>
</dbReference>
<keyword evidence="4" id="KW-0175">Coiled coil</keyword>